<reference evidence="2 3" key="2">
    <citation type="submission" date="2007-08" db="EMBL/GenBank/DDBJ databases">
        <authorList>
            <person name="Fulton L."/>
            <person name="Clifton S."/>
            <person name="Fulton B."/>
            <person name="Xu J."/>
            <person name="Minx P."/>
            <person name="Pepin K.H."/>
            <person name="Johnson M."/>
            <person name="Thiruvilangam P."/>
            <person name="Bhonagiri V."/>
            <person name="Nash W.E."/>
            <person name="Wang C."/>
            <person name="Mardis E.R."/>
            <person name="Wilson R.K."/>
        </authorList>
    </citation>
    <scope>NUCLEOTIDE SEQUENCE [LARGE SCALE GENOMIC DNA]</scope>
    <source>
        <strain evidence="2 3">DSM 753</strain>
    </source>
</reference>
<dbReference type="EMBL" id="ABCB02000018">
    <property type="protein sequence ID" value="EDO61214.1"/>
    <property type="molecule type" value="Genomic_DNA"/>
</dbReference>
<keyword evidence="1" id="KW-0472">Membrane</keyword>
<evidence type="ECO:0000256" key="1">
    <source>
        <dbReference type="SAM" id="Phobius"/>
    </source>
</evidence>
<gene>
    <name evidence="2" type="ORF">CLOLEP_01609</name>
</gene>
<comment type="caution">
    <text evidence="2">The sequence shown here is derived from an EMBL/GenBank/DDBJ whole genome shotgun (WGS) entry which is preliminary data.</text>
</comment>
<accession>A7VSR8</accession>
<organism evidence="2 3">
    <name type="scientific">[Clostridium] leptum DSM 753</name>
    <dbReference type="NCBI Taxonomy" id="428125"/>
    <lineage>
        <taxon>Bacteria</taxon>
        <taxon>Bacillati</taxon>
        <taxon>Bacillota</taxon>
        <taxon>Clostridia</taxon>
        <taxon>Eubacteriales</taxon>
        <taxon>Oscillospiraceae</taxon>
        <taxon>Oscillospiraceae incertae sedis</taxon>
    </lineage>
</organism>
<sequence length="91" mass="10032">MEEPIVIKGVNRQMIEVTQTDSPFYERALFVVKPEYAGESYEALHREAIQVMERLGAPSAFRRRNKALFWGLRLGAAALGGAGIALLAVAL</sequence>
<protein>
    <submittedName>
        <fullName evidence="2">Uncharacterized protein</fullName>
    </submittedName>
</protein>
<keyword evidence="1" id="KW-1133">Transmembrane helix</keyword>
<feature type="transmembrane region" description="Helical" evidence="1">
    <location>
        <begin position="67"/>
        <end position="90"/>
    </location>
</feature>
<reference evidence="2 3" key="1">
    <citation type="submission" date="2007-08" db="EMBL/GenBank/DDBJ databases">
        <title>Draft genome sequence of Clostridium leptum (DSM 753).</title>
        <authorList>
            <person name="Sudarsanam P."/>
            <person name="Ley R."/>
            <person name="Guruge J."/>
            <person name="Turnbaugh P.J."/>
            <person name="Mahowald M."/>
            <person name="Liep D."/>
            <person name="Gordon J."/>
        </authorList>
    </citation>
    <scope>NUCLEOTIDE SEQUENCE [LARGE SCALE GENOMIC DNA]</scope>
    <source>
        <strain evidence="2 3">DSM 753</strain>
    </source>
</reference>
<name>A7VSR8_9FIRM</name>
<dbReference type="AlphaFoldDB" id="A7VSR8"/>
<keyword evidence="1" id="KW-0812">Transmembrane</keyword>
<proteinExistence type="predicted"/>
<evidence type="ECO:0000313" key="2">
    <source>
        <dbReference type="EMBL" id="EDO61214.1"/>
    </source>
</evidence>
<dbReference type="HOGENOM" id="CLU_2421767_0_0_9"/>
<evidence type="ECO:0000313" key="3">
    <source>
        <dbReference type="Proteomes" id="UP000003490"/>
    </source>
</evidence>
<dbReference type="Proteomes" id="UP000003490">
    <property type="component" value="Unassembled WGS sequence"/>
</dbReference>